<dbReference type="Proteomes" id="UP001224674">
    <property type="component" value="Chromosome"/>
</dbReference>
<dbReference type="AlphaFoldDB" id="A0AAJ6ALA1"/>
<name>A0AAJ6ALA1_9MICC</name>
<accession>A0AAJ6ALA1</accession>
<evidence type="ECO:0000313" key="2">
    <source>
        <dbReference type="Proteomes" id="UP001224674"/>
    </source>
</evidence>
<dbReference type="RefSeq" id="WP_122548795.1">
    <property type="nucleotide sequence ID" value="NZ_CP122561.1"/>
</dbReference>
<gene>
    <name evidence="1" type="ORF">QDX21_04950</name>
</gene>
<dbReference type="EMBL" id="CP122566">
    <property type="protein sequence ID" value="WGH94142.1"/>
    <property type="molecule type" value="Genomic_DNA"/>
</dbReference>
<proteinExistence type="predicted"/>
<organism evidence="1 2">
    <name type="scientific">Auritidibacter ignavus</name>
    <dbReference type="NCBI Taxonomy" id="678932"/>
    <lineage>
        <taxon>Bacteria</taxon>
        <taxon>Bacillati</taxon>
        <taxon>Actinomycetota</taxon>
        <taxon>Actinomycetes</taxon>
        <taxon>Micrococcales</taxon>
        <taxon>Micrococcaceae</taxon>
        <taxon>Auritidibacter</taxon>
    </lineage>
</organism>
<evidence type="ECO:0000313" key="1">
    <source>
        <dbReference type="EMBL" id="WGH94142.1"/>
    </source>
</evidence>
<sequence>MSKNSSTGFWDVYRTIKKTAKQEGLKLSSKKVFNISNYYMRLLEDAVKEDEELQCDFDPTTYKDPTGDAAVKHWFRLMARSLVTQAIRASICSAAMVTDKGIVRCDQPAVHVPGWDTDNPVCEHHMEQLTKNNYHRKKKKPGSGTPGILV</sequence>
<protein>
    <submittedName>
        <fullName evidence="1">Uncharacterized protein</fullName>
    </submittedName>
</protein>
<dbReference type="GeneID" id="83695313"/>
<keyword evidence="2" id="KW-1185">Reference proteome</keyword>
<reference evidence="1 2" key="1">
    <citation type="submission" date="2023-03" db="EMBL/GenBank/DDBJ databases">
        <title>Complete genome sequences of several Auritidibacter ignavus strains isolated from ear infections.</title>
        <authorList>
            <person name="Baehr T."/>
            <person name="Baumhoegger A.M."/>
        </authorList>
    </citation>
    <scope>NUCLEOTIDE SEQUENCE [LARGE SCALE GENOMIC DNA]</scope>
    <source>
        <strain evidence="1 2">BABAE-6</strain>
    </source>
</reference>